<accession>A0AA86T3C0</accession>
<organism evidence="1 2">
    <name type="scientific">Nitrospira tepida</name>
    <dbReference type="NCBI Taxonomy" id="2973512"/>
    <lineage>
        <taxon>Bacteria</taxon>
        <taxon>Pseudomonadati</taxon>
        <taxon>Nitrospirota</taxon>
        <taxon>Nitrospiria</taxon>
        <taxon>Nitrospirales</taxon>
        <taxon>Nitrospiraceae</taxon>
        <taxon>Nitrospira</taxon>
    </lineage>
</organism>
<dbReference type="InterPro" id="IPR017601">
    <property type="entry name" value="DGQHR-contain_dom"/>
</dbReference>
<dbReference type="Proteomes" id="UP001179121">
    <property type="component" value="Chromosome"/>
</dbReference>
<gene>
    <name evidence="1" type="ORF">DNFV4_01397</name>
</gene>
<evidence type="ECO:0000313" key="1">
    <source>
        <dbReference type="EMBL" id="CAI4030965.1"/>
    </source>
</evidence>
<dbReference type="NCBIfam" id="TIGR03187">
    <property type="entry name" value="DGQHR"/>
    <property type="match status" value="1"/>
</dbReference>
<dbReference type="AlphaFoldDB" id="A0AA86T3C0"/>
<dbReference type="RefSeq" id="WP_289267931.1">
    <property type="nucleotide sequence ID" value="NZ_OX365700.1"/>
</dbReference>
<evidence type="ECO:0000313" key="2">
    <source>
        <dbReference type="Proteomes" id="UP001179121"/>
    </source>
</evidence>
<reference evidence="1" key="1">
    <citation type="submission" date="2022-10" db="EMBL/GenBank/DDBJ databases">
        <authorList>
            <person name="Koch H."/>
        </authorList>
    </citation>
    <scope>NUCLEOTIDE SEQUENCE</scope>
    <source>
        <strain evidence="1">DNF</strain>
    </source>
</reference>
<evidence type="ECO:0008006" key="3">
    <source>
        <dbReference type="Google" id="ProtNLM"/>
    </source>
</evidence>
<sequence length="373" mass="43696">MLATRIRQKEGTFYFISYKAQDLLHKVRFTSRYYFEGEEIAETKVSEHDEVAKFIASIERSEKGFQRLLNRQKIKQIVNFYETVVTQPMIPGTVLLFTDETLRFQKLDGNETLGHLSEPSGKYLVIDGQHRLAGLHFFQDKHPDQIGQVEVPCVLFDGRSADFATEMFVIINSTHTRINRSHLVDLYEKVSWESPEKKFTAKVVNLLYEEADSPLQYKINRLGGRSKQEKWVLQSEIFNELLKVVTAHKRWMESHLGMKADRCYALVRDYLKGAKEVMGEVWGNNERYMFTRDVTLKALIRVLDDLIIDRKLISDWEQQRSPKPFADLLRPWAKLAKEFRSDGFYERFPAKGQLERVRRIHQRLLDALMKLGA</sequence>
<dbReference type="CDD" id="cd16413">
    <property type="entry name" value="DGQHR_domain"/>
    <property type="match status" value="1"/>
</dbReference>
<dbReference type="KEGG" id="nti:DNFV4_01397"/>
<name>A0AA86T3C0_9BACT</name>
<protein>
    <recommendedName>
        <fullName evidence="3">DGQHR domain-containing protein</fullName>
    </recommendedName>
</protein>
<proteinExistence type="predicted"/>
<dbReference type="InterPro" id="IPR017642">
    <property type="entry name" value="DNA_S_mod_DndB"/>
</dbReference>
<dbReference type="EMBL" id="OX365700">
    <property type="protein sequence ID" value="CAI4030965.1"/>
    <property type="molecule type" value="Genomic_DNA"/>
</dbReference>
<keyword evidence="2" id="KW-1185">Reference proteome</keyword>
<dbReference type="Pfam" id="PF14072">
    <property type="entry name" value="DndB"/>
    <property type="match status" value="1"/>
</dbReference>